<proteinExistence type="predicted"/>
<dbReference type="Proteomes" id="UP001219934">
    <property type="component" value="Unassembled WGS sequence"/>
</dbReference>
<feature type="chain" id="PRO_5041953053" evidence="2">
    <location>
        <begin position="23"/>
        <end position="100"/>
    </location>
</feature>
<reference evidence="3" key="1">
    <citation type="submission" date="2022-11" db="EMBL/GenBank/DDBJ databases">
        <title>Chromosome-level genome of Pogonophryne albipinna.</title>
        <authorList>
            <person name="Jo E."/>
        </authorList>
    </citation>
    <scope>NUCLEOTIDE SEQUENCE</scope>
    <source>
        <strain evidence="3">SGF0006</strain>
        <tissue evidence="3">Muscle</tissue>
    </source>
</reference>
<evidence type="ECO:0000313" key="3">
    <source>
        <dbReference type="EMBL" id="KAJ4918212.1"/>
    </source>
</evidence>
<accession>A0AAD6A4Q1</accession>
<name>A0AAD6A4Q1_9TELE</name>
<feature type="signal peptide" evidence="2">
    <location>
        <begin position="1"/>
        <end position="22"/>
    </location>
</feature>
<keyword evidence="2" id="KW-0732">Signal</keyword>
<organism evidence="3 4">
    <name type="scientific">Pogonophryne albipinna</name>
    <dbReference type="NCBI Taxonomy" id="1090488"/>
    <lineage>
        <taxon>Eukaryota</taxon>
        <taxon>Metazoa</taxon>
        <taxon>Chordata</taxon>
        <taxon>Craniata</taxon>
        <taxon>Vertebrata</taxon>
        <taxon>Euteleostomi</taxon>
        <taxon>Actinopterygii</taxon>
        <taxon>Neopterygii</taxon>
        <taxon>Teleostei</taxon>
        <taxon>Neoteleostei</taxon>
        <taxon>Acanthomorphata</taxon>
        <taxon>Eupercaria</taxon>
        <taxon>Perciformes</taxon>
        <taxon>Notothenioidei</taxon>
        <taxon>Pogonophryne</taxon>
    </lineage>
</organism>
<keyword evidence="4" id="KW-1185">Reference proteome</keyword>
<gene>
    <name evidence="3" type="ORF">JOQ06_016536</name>
</gene>
<feature type="non-terminal residue" evidence="3">
    <location>
        <position position="1"/>
    </location>
</feature>
<dbReference type="EMBL" id="JAPTMU010000628">
    <property type="protein sequence ID" value="KAJ4918212.1"/>
    <property type="molecule type" value="Genomic_DNA"/>
</dbReference>
<feature type="compositionally biased region" description="Polar residues" evidence="1">
    <location>
        <begin position="86"/>
        <end position="100"/>
    </location>
</feature>
<evidence type="ECO:0000256" key="2">
    <source>
        <dbReference type="SAM" id="SignalP"/>
    </source>
</evidence>
<protein>
    <submittedName>
        <fullName evidence="3">Uncharacterized protein</fullName>
    </submittedName>
</protein>
<comment type="caution">
    <text evidence="3">The sequence shown here is derived from an EMBL/GenBank/DDBJ whole genome shotgun (WGS) entry which is preliminary data.</text>
</comment>
<sequence>VSLHSWLSALLFAVTFDPSSTGLLTESRCEAVSPLPPLTLSVCRLLTSDPPAADRSPSPASAERGAVSRPLTPLSPPTPSLEHVSARSSLQPNGSIDNIK</sequence>
<feature type="compositionally biased region" description="Low complexity" evidence="1">
    <location>
        <begin position="48"/>
        <end position="62"/>
    </location>
</feature>
<dbReference type="AlphaFoldDB" id="A0AAD6A4Q1"/>
<feature type="region of interest" description="Disordered" evidence="1">
    <location>
        <begin position="48"/>
        <end position="100"/>
    </location>
</feature>
<evidence type="ECO:0000256" key="1">
    <source>
        <dbReference type="SAM" id="MobiDB-lite"/>
    </source>
</evidence>
<evidence type="ECO:0000313" key="4">
    <source>
        <dbReference type="Proteomes" id="UP001219934"/>
    </source>
</evidence>
<feature type="non-terminal residue" evidence="3">
    <location>
        <position position="100"/>
    </location>
</feature>